<accession>A0A5D3DX62</accession>
<sequence>MKNIGKNSTEHNDANTSDIIVHETIAEDIQYIERLKDWDSKNHQIITWLGLAHYYQLHSTLVSLNKEVGQFANEYLATLQPIWTQLDQEKFSPDHIRLIKKFYLRRKDLALSPLCPLMSPLQLLISDITEPSSLTKNCKLHGHKFANCPTIECRYCHKRGHTLDNCPTHPPRPSGHSHKPKFSHKVGSSSVVIATTSSDITEPSSLQLTDLHDLLKQVIFSQSTALAVTPSTSWLLDSACCNHMTSHISILSSHVLVQSLPPIHSADGDPISISHIVQDSQTGQVIGTGWKVGQLFELTSLQHSLVFSAISAPVTDNTLFQWHLHLDHASSNKLRSLTSTGLLNNVS</sequence>
<comment type="caution">
    <text evidence="1">The sequence shown here is derived from an EMBL/GenBank/DDBJ whole genome shotgun (WGS) entry which is preliminary data.</text>
</comment>
<name>A0A5D3DX62_CUCMM</name>
<protein>
    <submittedName>
        <fullName evidence="1">Copia protein</fullName>
    </submittedName>
</protein>
<gene>
    <name evidence="1" type="ORF">E5676_scaffold289G00200</name>
</gene>
<reference evidence="1 2" key="1">
    <citation type="submission" date="2019-08" db="EMBL/GenBank/DDBJ databases">
        <title>Draft genome sequences of two oriental melons (Cucumis melo L. var makuwa).</title>
        <authorList>
            <person name="Kwon S.-Y."/>
        </authorList>
    </citation>
    <scope>NUCLEOTIDE SEQUENCE [LARGE SCALE GENOMIC DNA]</scope>
    <source>
        <strain evidence="2">cv. Chang Bougi</strain>
        <tissue evidence="1">Leaf</tissue>
    </source>
</reference>
<dbReference type="Proteomes" id="UP000321947">
    <property type="component" value="Unassembled WGS sequence"/>
</dbReference>
<proteinExistence type="predicted"/>
<evidence type="ECO:0000313" key="1">
    <source>
        <dbReference type="EMBL" id="TYK28114.1"/>
    </source>
</evidence>
<dbReference type="AlphaFoldDB" id="A0A5D3DX62"/>
<evidence type="ECO:0000313" key="2">
    <source>
        <dbReference type="Proteomes" id="UP000321947"/>
    </source>
</evidence>
<dbReference type="EMBL" id="SSTD01002353">
    <property type="protein sequence ID" value="TYK28114.1"/>
    <property type="molecule type" value="Genomic_DNA"/>
</dbReference>
<organism evidence="1 2">
    <name type="scientific">Cucumis melo var. makuwa</name>
    <name type="common">Oriental melon</name>
    <dbReference type="NCBI Taxonomy" id="1194695"/>
    <lineage>
        <taxon>Eukaryota</taxon>
        <taxon>Viridiplantae</taxon>
        <taxon>Streptophyta</taxon>
        <taxon>Embryophyta</taxon>
        <taxon>Tracheophyta</taxon>
        <taxon>Spermatophyta</taxon>
        <taxon>Magnoliopsida</taxon>
        <taxon>eudicotyledons</taxon>
        <taxon>Gunneridae</taxon>
        <taxon>Pentapetalae</taxon>
        <taxon>rosids</taxon>
        <taxon>fabids</taxon>
        <taxon>Cucurbitales</taxon>
        <taxon>Cucurbitaceae</taxon>
        <taxon>Benincaseae</taxon>
        <taxon>Cucumis</taxon>
    </lineage>
</organism>